<organism evidence="1 2">
    <name type="scientific">Kazachstania africana (strain ATCC 22294 / BCRC 22015 / CBS 2517 / CECT 1963 / NBRC 1671 / NRRL Y-8276)</name>
    <name type="common">Yeast</name>
    <name type="synonym">Kluyveromyces africanus</name>
    <dbReference type="NCBI Taxonomy" id="1071382"/>
    <lineage>
        <taxon>Eukaryota</taxon>
        <taxon>Fungi</taxon>
        <taxon>Dikarya</taxon>
        <taxon>Ascomycota</taxon>
        <taxon>Saccharomycotina</taxon>
        <taxon>Saccharomycetes</taxon>
        <taxon>Saccharomycetales</taxon>
        <taxon>Saccharomycetaceae</taxon>
        <taxon>Kazachstania</taxon>
    </lineage>
</organism>
<dbReference type="RefSeq" id="XP_003956309.1">
    <property type="nucleotide sequence ID" value="XM_003956260.1"/>
</dbReference>
<dbReference type="GeneID" id="13885093"/>
<evidence type="ECO:0000313" key="2">
    <source>
        <dbReference type="Proteomes" id="UP000005220"/>
    </source>
</evidence>
<dbReference type="AlphaFoldDB" id="H2AS24"/>
<proteinExistence type="predicted"/>
<gene>
    <name evidence="1" type="primary">KAFR0C01810</name>
    <name evidence="1" type="ORF">KAFR_0C01810</name>
</gene>
<dbReference type="eggNOG" id="ENOG502S49U">
    <property type="taxonomic scope" value="Eukaryota"/>
</dbReference>
<accession>H2AS24</accession>
<evidence type="ECO:0000313" key="1">
    <source>
        <dbReference type="EMBL" id="CCF57174.1"/>
    </source>
</evidence>
<name>H2AS24_KAZAF</name>
<dbReference type="InParanoid" id="H2AS24"/>
<dbReference type="Proteomes" id="UP000005220">
    <property type="component" value="Chromosome 3"/>
</dbReference>
<dbReference type="HOGENOM" id="CLU_776315_0_0_1"/>
<protein>
    <submittedName>
        <fullName evidence="1">Uncharacterized protein</fullName>
    </submittedName>
</protein>
<keyword evidence="2" id="KW-1185">Reference proteome</keyword>
<sequence length="302" mass="35113">MSVPILRRSISSNALNTLKRRNSFTTLHRTLSQSSGYSTIATPSKSPILQAESFSDFMGFLYGEECYAKTNLLWENLPKETKDIFVARVLDKKKQKYDDLSYSDVKELFAGQSSPTKNSFIHYRQKVGPYFRHVVPEIAEPSISKVIGELYNHELTYNDRVRLKEEAEMQFNATRDERLEFAKDYIQSTKVHFDQDPYIDKIRCWVDETVNNKLKEIDSMLATLRTDVSAEEHEARNHHQKNKPDETTIKAQNVERNGMQFLESKANSNPNFVRVISKQSKKLVKRFKRKRKSTGLDCRNNV</sequence>
<dbReference type="KEGG" id="kaf:KAFR_0C01810"/>
<dbReference type="OrthoDB" id="4069939at2759"/>
<dbReference type="EMBL" id="HE650823">
    <property type="protein sequence ID" value="CCF57174.1"/>
    <property type="molecule type" value="Genomic_DNA"/>
</dbReference>
<reference evidence="1 2" key="1">
    <citation type="journal article" date="2011" name="Proc. Natl. Acad. Sci. U.S.A.">
        <title>Evolutionary erosion of yeast sex chromosomes by mating-type switching accidents.</title>
        <authorList>
            <person name="Gordon J.L."/>
            <person name="Armisen D."/>
            <person name="Proux-Wera E."/>
            <person name="Oheigeartaigh S.S."/>
            <person name="Byrne K.P."/>
            <person name="Wolfe K.H."/>
        </authorList>
    </citation>
    <scope>NUCLEOTIDE SEQUENCE [LARGE SCALE GENOMIC DNA]</scope>
    <source>
        <strain evidence="2">ATCC 22294 / BCRC 22015 / CBS 2517 / CECT 1963 / NBRC 1671 / NRRL Y-8276</strain>
    </source>
</reference>